<feature type="region of interest" description="Disordered" evidence="1">
    <location>
        <begin position="64"/>
        <end position="130"/>
    </location>
</feature>
<gene>
    <name evidence="3" type="primary">20351081</name>
    <name evidence="2" type="ORF">GGTG_10623</name>
</gene>
<organism evidence="2">
    <name type="scientific">Gaeumannomyces tritici (strain R3-111a-1)</name>
    <name type="common">Wheat and barley take-all root rot fungus</name>
    <name type="synonym">Gaeumannomyces graminis var. tritici</name>
    <dbReference type="NCBI Taxonomy" id="644352"/>
    <lineage>
        <taxon>Eukaryota</taxon>
        <taxon>Fungi</taxon>
        <taxon>Dikarya</taxon>
        <taxon>Ascomycota</taxon>
        <taxon>Pezizomycotina</taxon>
        <taxon>Sordariomycetes</taxon>
        <taxon>Sordariomycetidae</taxon>
        <taxon>Magnaporthales</taxon>
        <taxon>Magnaporthaceae</taxon>
        <taxon>Gaeumannomyces</taxon>
    </lineage>
</organism>
<sequence length="130" mass="14242">MAASRSGHGSGSGGNKLVISKEGEFGAKVAATSIHSLGIIATGLINRNFMDAMLEEALDIAATWPNATVKPKGPSKEETKDKKEEEGKNEETEKTVAKEEVMKKSKTELRRERRARRAARRGNKTIFWSL</sequence>
<feature type="compositionally biased region" description="Basic residues" evidence="1">
    <location>
        <begin position="112"/>
        <end position="123"/>
    </location>
</feature>
<dbReference type="VEuPathDB" id="FungiDB:GGTG_10623"/>
<dbReference type="HOGENOM" id="CLU_1938302_0_0_1"/>
<reference evidence="3" key="4">
    <citation type="journal article" date="2015" name="G3 (Bethesda)">
        <title>Genome sequences of three phytopathogenic species of the Magnaporthaceae family of fungi.</title>
        <authorList>
            <person name="Okagaki L.H."/>
            <person name="Nunes C.C."/>
            <person name="Sailsbery J."/>
            <person name="Clay B."/>
            <person name="Brown D."/>
            <person name="John T."/>
            <person name="Oh Y."/>
            <person name="Young N."/>
            <person name="Fitzgerald M."/>
            <person name="Haas B.J."/>
            <person name="Zeng Q."/>
            <person name="Young S."/>
            <person name="Adiconis X."/>
            <person name="Fan L."/>
            <person name="Levin J.Z."/>
            <person name="Mitchell T.K."/>
            <person name="Okubara P.A."/>
            <person name="Farman M.L."/>
            <person name="Kohn L.M."/>
            <person name="Birren B."/>
            <person name="Ma L.-J."/>
            <person name="Dean R.A."/>
        </authorList>
    </citation>
    <scope>NUCLEOTIDE SEQUENCE</scope>
    <source>
        <strain evidence="3">R3-111a-1</strain>
    </source>
</reference>
<evidence type="ECO:0000313" key="2">
    <source>
        <dbReference type="EMBL" id="EJT71364.1"/>
    </source>
</evidence>
<dbReference type="AlphaFoldDB" id="J3PAU8"/>
<reference evidence="3" key="5">
    <citation type="submission" date="2018-04" db="UniProtKB">
        <authorList>
            <consortium name="EnsemblFungi"/>
        </authorList>
    </citation>
    <scope>IDENTIFICATION</scope>
    <source>
        <strain evidence="3">R3-111a-1</strain>
    </source>
</reference>
<protein>
    <submittedName>
        <fullName evidence="2 3">Uncharacterized protein</fullName>
    </submittedName>
</protein>
<reference evidence="4" key="1">
    <citation type="submission" date="2010-07" db="EMBL/GenBank/DDBJ databases">
        <title>The genome sequence of Gaeumannomyces graminis var. tritici strain R3-111a-1.</title>
        <authorList>
            <consortium name="The Broad Institute Genome Sequencing Platform"/>
            <person name="Ma L.-J."/>
            <person name="Dead R."/>
            <person name="Young S."/>
            <person name="Zeng Q."/>
            <person name="Koehrsen M."/>
            <person name="Alvarado L."/>
            <person name="Berlin A."/>
            <person name="Chapman S.B."/>
            <person name="Chen Z."/>
            <person name="Freedman E."/>
            <person name="Gellesch M."/>
            <person name="Goldberg J."/>
            <person name="Griggs A."/>
            <person name="Gujja S."/>
            <person name="Heilman E.R."/>
            <person name="Heiman D."/>
            <person name="Hepburn T."/>
            <person name="Howarth C."/>
            <person name="Jen D."/>
            <person name="Larson L."/>
            <person name="Mehta T."/>
            <person name="Neiman D."/>
            <person name="Pearson M."/>
            <person name="Roberts A."/>
            <person name="Saif S."/>
            <person name="Shea T."/>
            <person name="Shenoy N."/>
            <person name="Sisk P."/>
            <person name="Stolte C."/>
            <person name="Sykes S."/>
            <person name="Walk T."/>
            <person name="White J."/>
            <person name="Yandava C."/>
            <person name="Haas B."/>
            <person name="Nusbaum C."/>
            <person name="Birren B."/>
        </authorList>
    </citation>
    <scope>NUCLEOTIDE SEQUENCE [LARGE SCALE GENOMIC DNA]</scope>
    <source>
        <strain evidence="4">R3-111a-1</strain>
    </source>
</reference>
<accession>J3PAU8</accession>
<name>J3PAU8_GAET3</name>
<evidence type="ECO:0000313" key="3">
    <source>
        <dbReference type="EnsemblFungi" id="EJT71364"/>
    </source>
</evidence>
<evidence type="ECO:0000256" key="1">
    <source>
        <dbReference type="SAM" id="MobiDB-lite"/>
    </source>
</evidence>
<evidence type="ECO:0000313" key="4">
    <source>
        <dbReference type="Proteomes" id="UP000006039"/>
    </source>
</evidence>
<dbReference type="EnsemblFungi" id="EJT71364">
    <property type="protein sequence ID" value="EJT71364"/>
    <property type="gene ID" value="GGTG_10623"/>
</dbReference>
<dbReference type="RefSeq" id="XP_009226761.1">
    <property type="nucleotide sequence ID" value="XM_009228497.1"/>
</dbReference>
<dbReference type="GeneID" id="20351081"/>
<keyword evidence="4" id="KW-1185">Reference proteome</keyword>
<dbReference type="EMBL" id="GL385400">
    <property type="protein sequence ID" value="EJT71364.1"/>
    <property type="molecule type" value="Genomic_DNA"/>
</dbReference>
<reference evidence="2" key="3">
    <citation type="submission" date="2010-09" db="EMBL/GenBank/DDBJ databases">
        <title>Annotation of Gaeumannomyces graminis var. tritici R3-111a-1.</title>
        <authorList>
            <consortium name="The Broad Institute Genome Sequencing Platform"/>
            <person name="Ma L.-J."/>
            <person name="Dead R."/>
            <person name="Young S.K."/>
            <person name="Zeng Q."/>
            <person name="Gargeya S."/>
            <person name="Fitzgerald M."/>
            <person name="Haas B."/>
            <person name="Abouelleil A."/>
            <person name="Alvarado L."/>
            <person name="Arachchi H.M."/>
            <person name="Berlin A."/>
            <person name="Brown A."/>
            <person name="Chapman S.B."/>
            <person name="Chen Z."/>
            <person name="Dunbar C."/>
            <person name="Freedman E."/>
            <person name="Gearin G."/>
            <person name="Gellesch M."/>
            <person name="Goldberg J."/>
            <person name="Griggs A."/>
            <person name="Gujja S."/>
            <person name="Heiman D."/>
            <person name="Howarth C."/>
            <person name="Larson L."/>
            <person name="Lui A."/>
            <person name="MacDonald P.J.P."/>
            <person name="Mehta T."/>
            <person name="Montmayeur A."/>
            <person name="Murphy C."/>
            <person name="Neiman D."/>
            <person name="Pearson M."/>
            <person name="Priest M."/>
            <person name="Roberts A."/>
            <person name="Saif S."/>
            <person name="Shea T."/>
            <person name="Shenoy N."/>
            <person name="Sisk P."/>
            <person name="Stolte C."/>
            <person name="Sykes S."/>
            <person name="Yandava C."/>
            <person name="Wortman J."/>
            <person name="Nusbaum C."/>
            <person name="Birren B."/>
        </authorList>
    </citation>
    <scope>NUCLEOTIDE SEQUENCE</scope>
    <source>
        <strain evidence="2">R3-111a-1</strain>
    </source>
</reference>
<dbReference type="Proteomes" id="UP000006039">
    <property type="component" value="Unassembled WGS sequence"/>
</dbReference>
<proteinExistence type="predicted"/>
<feature type="compositionally biased region" description="Basic and acidic residues" evidence="1">
    <location>
        <begin position="74"/>
        <end position="111"/>
    </location>
</feature>
<reference evidence="2" key="2">
    <citation type="submission" date="2010-07" db="EMBL/GenBank/DDBJ databases">
        <authorList>
            <consortium name="The Broad Institute Genome Sequencing Platform"/>
            <consortium name="Broad Institute Genome Sequencing Center for Infectious Disease"/>
            <person name="Ma L.-J."/>
            <person name="Dead R."/>
            <person name="Young S."/>
            <person name="Zeng Q."/>
            <person name="Koehrsen M."/>
            <person name="Alvarado L."/>
            <person name="Berlin A."/>
            <person name="Chapman S.B."/>
            <person name="Chen Z."/>
            <person name="Freedman E."/>
            <person name="Gellesch M."/>
            <person name="Goldberg J."/>
            <person name="Griggs A."/>
            <person name="Gujja S."/>
            <person name="Heilman E.R."/>
            <person name="Heiman D."/>
            <person name="Hepburn T."/>
            <person name="Howarth C."/>
            <person name="Jen D."/>
            <person name="Larson L."/>
            <person name="Mehta T."/>
            <person name="Neiman D."/>
            <person name="Pearson M."/>
            <person name="Roberts A."/>
            <person name="Saif S."/>
            <person name="Shea T."/>
            <person name="Shenoy N."/>
            <person name="Sisk P."/>
            <person name="Stolte C."/>
            <person name="Sykes S."/>
            <person name="Walk T."/>
            <person name="White J."/>
            <person name="Yandava C."/>
            <person name="Haas B."/>
            <person name="Nusbaum C."/>
            <person name="Birren B."/>
        </authorList>
    </citation>
    <scope>NUCLEOTIDE SEQUENCE</scope>
    <source>
        <strain evidence="2">R3-111a-1</strain>
    </source>
</reference>